<gene>
    <name evidence="3" type="ORF">GCM10009867_28790</name>
</gene>
<keyword evidence="4" id="KW-1185">Reference proteome</keyword>
<organism evidence="3 4">
    <name type="scientific">Pedococcus aerophilus</name>
    <dbReference type="NCBI Taxonomy" id="436356"/>
    <lineage>
        <taxon>Bacteria</taxon>
        <taxon>Bacillati</taxon>
        <taxon>Actinomycetota</taxon>
        <taxon>Actinomycetes</taxon>
        <taxon>Micrococcales</taxon>
        <taxon>Intrasporangiaceae</taxon>
        <taxon>Pedococcus</taxon>
    </lineage>
</organism>
<evidence type="ECO:0000256" key="1">
    <source>
        <dbReference type="SAM" id="MobiDB-lite"/>
    </source>
</evidence>
<name>A0ABP6H9Z3_9MICO</name>
<reference evidence="4" key="1">
    <citation type="journal article" date="2019" name="Int. J. Syst. Evol. Microbiol.">
        <title>The Global Catalogue of Microorganisms (GCM) 10K type strain sequencing project: providing services to taxonomists for standard genome sequencing and annotation.</title>
        <authorList>
            <consortium name="The Broad Institute Genomics Platform"/>
            <consortium name="The Broad Institute Genome Sequencing Center for Infectious Disease"/>
            <person name="Wu L."/>
            <person name="Ma J."/>
        </authorList>
    </citation>
    <scope>NUCLEOTIDE SEQUENCE [LARGE SCALE GENOMIC DNA]</scope>
    <source>
        <strain evidence="4">JCM 16378</strain>
    </source>
</reference>
<dbReference type="EMBL" id="BAAARN010000003">
    <property type="protein sequence ID" value="GAA2738262.1"/>
    <property type="molecule type" value="Genomic_DNA"/>
</dbReference>
<sequence>MGRLEQRWESRREAGRERARRSLAVDPGPRRVLPVEGRHPRLDSLGVSERSQRRHRWGLGLTSVAFACQTALGIVTERYGYAALAATMLVLVWVVGRRTTRSHTTVAPDALRVQGVVRQVTIPWGGISSVAETSAWSPTQTVMLTTDEGKQLRTDVPDSLREEFVSYARSHGMHDASDQTSPEAK</sequence>
<dbReference type="Proteomes" id="UP001501326">
    <property type="component" value="Unassembled WGS sequence"/>
</dbReference>
<comment type="caution">
    <text evidence="3">The sequence shown here is derived from an EMBL/GenBank/DDBJ whole genome shotgun (WGS) entry which is preliminary data.</text>
</comment>
<proteinExistence type="predicted"/>
<keyword evidence="2" id="KW-1133">Transmembrane helix</keyword>
<feature type="compositionally biased region" description="Basic and acidic residues" evidence="1">
    <location>
        <begin position="1"/>
        <end position="17"/>
    </location>
</feature>
<evidence type="ECO:0000313" key="4">
    <source>
        <dbReference type="Proteomes" id="UP001501326"/>
    </source>
</evidence>
<evidence type="ECO:0008006" key="5">
    <source>
        <dbReference type="Google" id="ProtNLM"/>
    </source>
</evidence>
<feature type="transmembrane region" description="Helical" evidence="2">
    <location>
        <begin position="80"/>
        <end position="96"/>
    </location>
</feature>
<feature type="region of interest" description="Disordered" evidence="1">
    <location>
        <begin position="1"/>
        <end position="30"/>
    </location>
</feature>
<evidence type="ECO:0000313" key="3">
    <source>
        <dbReference type="EMBL" id="GAA2738262.1"/>
    </source>
</evidence>
<accession>A0ABP6H9Z3</accession>
<keyword evidence="2" id="KW-0472">Membrane</keyword>
<protein>
    <recommendedName>
        <fullName evidence="5">PH domain-containing protein</fullName>
    </recommendedName>
</protein>
<evidence type="ECO:0000256" key="2">
    <source>
        <dbReference type="SAM" id="Phobius"/>
    </source>
</evidence>
<feature type="transmembrane region" description="Helical" evidence="2">
    <location>
        <begin position="57"/>
        <end position="74"/>
    </location>
</feature>
<keyword evidence="2" id="KW-0812">Transmembrane</keyword>